<evidence type="ECO:0000259" key="2">
    <source>
        <dbReference type="Pfam" id="PF16694"/>
    </source>
</evidence>
<dbReference type="Gene3D" id="3.50.70.20">
    <property type="entry name" value="Cytochrome P460"/>
    <property type="match status" value="1"/>
</dbReference>
<accession>A0ABV6T7V9</accession>
<evidence type="ECO:0000256" key="1">
    <source>
        <dbReference type="SAM" id="SignalP"/>
    </source>
</evidence>
<proteinExistence type="predicted"/>
<dbReference type="Proteomes" id="UP001589920">
    <property type="component" value="Unassembled WGS sequence"/>
</dbReference>
<feature type="chain" id="PRO_5045769605" evidence="1">
    <location>
        <begin position="24"/>
        <end position="157"/>
    </location>
</feature>
<keyword evidence="4" id="KW-1185">Reference proteome</keyword>
<evidence type="ECO:0000313" key="3">
    <source>
        <dbReference type="EMBL" id="MFC0812976.1"/>
    </source>
</evidence>
<protein>
    <submittedName>
        <fullName evidence="3">Cytochrome P460 family protein</fullName>
    </submittedName>
</protein>
<evidence type="ECO:0000313" key="4">
    <source>
        <dbReference type="Proteomes" id="UP001589920"/>
    </source>
</evidence>
<dbReference type="Pfam" id="PF16694">
    <property type="entry name" value="Cytochrome_P460"/>
    <property type="match status" value="1"/>
</dbReference>
<comment type="caution">
    <text evidence="3">The sequence shown here is derived from an EMBL/GenBank/DDBJ whole genome shotgun (WGS) entry which is preliminary data.</text>
</comment>
<sequence>MTLSLRRLALAAALGVTPFAAWWAAAEETRVTFPDLDALIHYTTVTRGNVVEHIMTTQEALDAVQAGQPIPDGTHVVLVDYRDGSDEVYRYFVMQKGAGWGEDFDDRRRTGDWQFQFYWGDRRVNMDENTARCQRCHQSREGSDYLYTYNDMRRFGQ</sequence>
<organism evidence="3 4">
    <name type="scientific">Paracoccus panacisoli</name>
    <dbReference type="NCBI Taxonomy" id="1510163"/>
    <lineage>
        <taxon>Bacteria</taxon>
        <taxon>Pseudomonadati</taxon>
        <taxon>Pseudomonadota</taxon>
        <taxon>Alphaproteobacteria</taxon>
        <taxon>Rhodobacterales</taxon>
        <taxon>Paracoccaceae</taxon>
        <taxon>Paracoccus</taxon>
    </lineage>
</organism>
<dbReference type="InterPro" id="IPR032033">
    <property type="entry name" value="Cytochrome_P460"/>
</dbReference>
<dbReference type="InterPro" id="IPR038142">
    <property type="entry name" value="Cytochrome_P460_sp"/>
</dbReference>
<feature type="signal peptide" evidence="1">
    <location>
        <begin position="1"/>
        <end position="23"/>
    </location>
</feature>
<feature type="domain" description="Cytochrome P460" evidence="2">
    <location>
        <begin position="43"/>
        <end position="148"/>
    </location>
</feature>
<dbReference type="EMBL" id="JBHMQU010000067">
    <property type="protein sequence ID" value="MFC0812976.1"/>
    <property type="molecule type" value="Genomic_DNA"/>
</dbReference>
<dbReference type="RefSeq" id="WP_394320867.1">
    <property type="nucleotide sequence ID" value="NZ_JBHMQU010000067.1"/>
</dbReference>
<gene>
    <name evidence="3" type="ORF">ACFHYO_12755</name>
</gene>
<keyword evidence="1" id="KW-0732">Signal</keyword>
<reference evidence="3 4" key="1">
    <citation type="submission" date="2024-09" db="EMBL/GenBank/DDBJ databases">
        <authorList>
            <person name="Sun Q."/>
            <person name="Mori K."/>
        </authorList>
    </citation>
    <scope>NUCLEOTIDE SEQUENCE [LARGE SCALE GENOMIC DNA]</scope>
    <source>
        <strain evidence="3 4">KCTC 42086</strain>
    </source>
</reference>
<name>A0ABV6T7V9_9RHOB</name>
<dbReference type="CDD" id="cd20716">
    <property type="entry name" value="cyt_P460_fam"/>
    <property type="match status" value="1"/>
</dbReference>